<reference evidence="3" key="1">
    <citation type="submission" date="2020-11" db="EMBL/GenBank/DDBJ databases">
        <authorList>
            <consortium name="DOE Joint Genome Institute"/>
            <person name="Ahrendt S."/>
            <person name="Riley R."/>
            <person name="Andreopoulos W."/>
            <person name="Labutti K."/>
            <person name="Pangilinan J."/>
            <person name="Ruiz-Duenas F.J."/>
            <person name="Barrasa J.M."/>
            <person name="Sanchez-Garcia M."/>
            <person name="Camarero S."/>
            <person name="Miyauchi S."/>
            <person name="Serrano A."/>
            <person name="Linde D."/>
            <person name="Babiker R."/>
            <person name="Drula E."/>
            <person name="Ayuso-Fernandez I."/>
            <person name="Pacheco R."/>
            <person name="Padilla G."/>
            <person name="Ferreira P."/>
            <person name="Barriuso J."/>
            <person name="Kellner H."/>
            <person name="Castanera R."/>
            <person name="Alfaro M."/>
            <person name="Ramirez L."/>
            <person name="Pisabarro A.G."/>
            <person name="Kuo A."/>
            <person name="Tritt A."/>
            <person name="Lipzen A."/>
            <person name="He G."/>
            <person name="Yan M."/>
            <person name="Ng V."/>
            <person name="Cullen D."/>
            <person name="Martin F."/>
            <person name="Rosso M.-N."/>
            <person name="Henrissat B."/>
            <person name="Hibbett D."/>
            <person name="Martinez A.T."/>
            <person name="Grigoriev I.V."/>
        </authorList>
    </citation>
    <scope>NUCLEOTIDE SEQUENCE</scope>
    <source>
        <strain evidence="3">AH 40177</strain>
    </source>
</reference>
<evidence type="ECO:0000313" key="3">
    <source>
        <dbReference type="EMBL" id="KAF9063335.1"/>
    </source>
</evidence>
<sequence>MGVEFIARLTLVLLEMPSVMPASRDRGTGSLYRSTERQPVSRFSEDEGSTTPTSNHALTASHETIRYGRRTRNSIFYEKPTHSIPEPRLRPPLLVSTSNFAKLETLQLEARELAPIESAGGAYALPSTCSLFLDA</sequence>
<evidence type="ECO:0000313" key="4">
    <source>
        <dbReference type="Proteomes" id="UP000772434"/>
    </source>
</evidence>
<keyword evidence="4" id="KW-1185">Reference proteome</keyword>
<keyword evidence="2" id="KW-0732">Signal</keyword>
<gene>
    <name evidence="3" type="ORF">BDP27DRAFT_1368069</name>
</gene>
<evidence type="ECO:0000256" key="1">
    <source>
        <dbReference type="SAM" id="MobiDB-lite"/>
    </source>
</evidence>
<accession>A0A9P5PJV9</accession>
<dbReference type="Proteomes" id="UP000772434">
    <property type="component" value="Unassembled WGS sequence"/>
</dbReference>
<feature type="region of interest" description="Disordered" evidence="1">
    <location>
        <begin position="23"/>
        <end position="66"/>
    </location>
</feature>
<protein>
    <submittedName>
        <fullName evidence="3">Uncharacterized protein</fullName>
    </submittedName>
</protein>
<feature type="chain" id="PRO_5040133815" evidence="2">
    <location>
        <begin position="22"/>
        <end position="135"/>
    </location>
</feature>
<proteinExistence type="predicted"/>
<evidence type="ECO:0000256" key="2">
    <source>
        <dbReference type="SAM" id="SignalP"/>
    </source>
</evidence>
<dbReference type="EMBL" id="JADNRY010000148">
    <property type="protein sequence ID" value="KAF9063335.1"/>
    <property type="molecule type" value="Genomic_DNA"/>
</dbReference>
<organism evidence="3 4">
    <name type="scientific">Rhodocollybia butyracea</name>
    <dbReference type="NCBI Taxonomy" id="206335"/>
    <lineage>
        <taxon>Eukaryota</taxon>
        <taxon>Fungi</taxon>
        <taxon>Dikarya</taxon>
        <taxon>Basidiomycota</taxon>
        <taxon>Agaricomycotina</taxon>
        <taxon>Agaricomycetes</taxon>
        <taxon>Agaricomycetidae</taxon>
        <taxon>Agaricales</taxon>
        <taxon>Marasmiineae</taxon>
        <taxon>Omphalotaceae</taxon>
        <taxon>Rhodocollybia</taxon>
    </lineage>
</organism>
<feature type="compositionally biased region" description="Polar residues" evidence="1">
    <location>
        <begin position="49"/>
        <end position="62"/>
    </location>
</feature>
<dbReference type="AlphaFoldDB" id="A0A9P5PJV9"/>
<comment type="caution">
    <text evidence="3">The sequence shown here is derived from an EMBL/GenBank/DDBJ whole genome shotgun (WGS) entry which is preliminary data.</text>
</comment>
<name>A0A9P5PJV9_9AGAR</name>
<feature type="signal peptide" evidence="2">
    <location>
        <begin position="1"/>
        <end position="21"/>
    </location>
</feature>